<comment type="caution">
    <text evidence="2">The sequence shown here is derived from an EMBL/GenBank/DDBJ whole genome shotgun (WGS) entry which is preliminary data.</text>
</comment>
<feature type="domain" description="Retrotransposon Copia-like N-terminal" evidence="1">
    <location>
        <begin position="1"/>
        <end position="41"/>
    </location>
</feature>
<dbReference type="InterPro" id="IPR029472">
    <property type="entry name" value="Copia-like_N"/>
</dbReference>
<organism evidence="2 3">
    <name type="scientific">Escallonia herrerae</name>
    <dbReference type="NCBI Taxonomy" id="1293975"/>
    <lineage>
        <taxon>Eukaryota</taxon>
        <taxon>Viridiplantae</taxon>
        <taxon>Streptophyta</taxon>
        <taxon>Embryophyta</taxon>
        <taxon>Tracheophyta</taxon>
        <taxon>Spermatophyta</taxon>
        <taxon>Magnoliopsida</taxon>
        <taxon>eudicotyledons</taxon>
        <taxon>Gunneridae</taxon>
        <taxon>Pentapetalae</taxon>
        <taxon>asterids</taxon>
        <taxon>campanulids</taxon>
        <taxon>Escalloniales</taxon>
        <taxon>Escalloniaceae</taxon>
        <taxon>Escallonia</taxon>
    </lineage>
</organism>
<dbReference type="PANTHER" id="PTHR37610:SF100">
    <property type="entry name" value="COPIA-LIKE POLYPROTEIN_RETROTRANSPOSON"/>
    <property type="match status" value="1"/>
</dbReference>
<name>A0AA89BJC5_9ASTE</name>
<accession>A0AA89BJC5</accession>
<evidence type="ECO:0000313" key="2">
    <source>
        <dbReference type="EMBL" id="KAK3043303.1"/>
    </source>
</evidence>
<evidence type="ECO:0000313" key="3">
    <source>
        <dbReference type="Proteomes" id="UP001188597"/>
    </source>
</evidence>
<gene>
    <name evidence="2" type="ORF">RJ639_002546</name>
</gene>
<dbReference type="PANTHER" id="PTHR37610">
    <property type="entry name" value="CCHC-TYPE DOMAIN-CONTAINING PROTEIN"/>
    <property type="match status" value="1"/>
</dbReference>
<dbReference type="AlphaFoldDB" id="A0AA89BJC5"/>
<proteinExistence type="predicted"/>
<dbReference type="Proteomes" id="UP001188597">
    <property type="component" value="Unassembled WGS sequence"/>
</dbReference>
<protein>
    <recommendedName>
        <fullName evidence="1">Retrotransposon Copia-like N-terminal domain-containing protein</fullName>
    </recommendedName>
</protein>
<evidence type="ECO:0000259" key="1">
    <source>
        <dbReference type="Pfam" id="PF14244"/>
    </source>
</evidence>
<keyword evidence="3" id="KW-1185">Reference proteome</keyword>
<dbReference type="Pfam" id="PF14244">
    <property type="entry name" value="Retrotran_gag_3"/>
    <property type="match status" value="1"/>
</dbReference>
<sequence>MPLVTQLLTGDNYPTWSRAVIMALEAKNKLGFIDNTIKKPAADSTELPFWTHYNSMVTSWIIHSTIPVIANSILWTTNAHEVWIDLRDHFSQKNVPRIFEIRRAISNNAQNTDSVSQYYTTLKAYHDELSSYRTPPNCTYGAMKTHTELLDSDALMDFLQGLNESYASV</sequence>
<reference evidence="2" key="1">
    <citation type="submission" date="2022-12" db="EMBL/GenBank/DDBJ databases">
        <title>Draft genome assemblies for two species of Escallonia (Escalloniales).</title>
        <authorList>
            <person name="Chanderbali A."/>
            <person name="Dervinis C."/>
            <person name="Anghel I."/>
            <person name="Soltis D."/>
            <person name="Soltis P."/>
            <person name="Zapata F."/>
        </authorList>
    </citation>
    <scope>NUCLEOTIDE SEQUENCE</scope>
    <source>
        <strain evidence="2">UCBG64.0493</strain>
        <tissue evidence="2">Leaf</tissue>
    </source>
</reference>
<dbReference type="EMBL" id="JAVXUP010000008">
    <property type="protein sequence ID" value="KAK3043303.1"/>
    <property type="molecule type" value="Genomic_DNA"/>
</dbReference>